<dbReference type="InterPro" id="IPR013096">
    <property type="entry name" value="Cupin_2"/>
</dbReference>
<feature type="domain" description="Cupin type-2" evidence="1">
    <location>
        <begin position="38"/>
        <end position="104"/>
    </location>
</feature>
<dbReference type="Pfam" id="PF07883">
    <property type="entry name" value="Cupin_2"/>
    <property type="match status" value="1"/>
</dbReference>
<proteinExistence type="predicted"/>
<keyword evidence="3" id="KW-1185">Reference proteome</keyword>
<accession>A0ABT1Q2T8</accession>
<dbReference type="RefSeq" id="WP_255923307.1">
    <property type="nucleotide sequence ID" value="NZ_JANFNG010000032.1"/>
</dbReference>
<evidence type="ECO:0000313" key="3">
    <source>
        <dbReference type="Proteomes" id="UP001057702"/>
    </source>
</evidence>
<evidence type="ECO:0000313" key="2">
    <source>
        <dbReference type="EMBL" id="MCQ4084253.1"/>
    </source>
</evidence>
<comment type="caution">
    <text evidence="2">The sequence shown here is derived from an EMBL/GenBank/DDBJ whole genome shotgun (WGS) entry which is preliminary data.</text>
</comment>
<dbReference type="SUPFAM" id="SSF51182">
    <property type="entry name" value="RmlC-like cupins"/>
    <property type="match status" value="1"/>
</dbReference>
<organism evidence="2 3">
    <name type="scientific">Streptomyces humicola</name>
    <dbReference type="NCBI Taxonomy" id="2953240"/>
    <lineage>
        <taxon>Bacteria</taxon>
        <taxon>Bacillati</taxon>
        <taxon>Actinomycetota</taxon>
        <taxon>Actinomycetes</taxon>
        <taxon>Kitasatosporales</taxon>
        <taxon>Streptomycetaceae</taxon>
        <taxon>Streptomyces</taxon>
    </lineage>
</organism>
<dbReference type="EMBL" id="JANFNG010000032">
    <property type="protein sequence ID" value="MCQ4084253.1"/>
    <property type="molecule type" value="Genomic_DNA"/>
</dbReference>
<dbReference type="InterPro" id="IPR011051">
    <property type="entry name" value="RmlC_Cupin_sf"/>
</dbReference>
<name>A0ABT1Q2T8_9ACTN</name>
<reference evidence="2" key="1">
    <citation type="submission" date="2022-06" db="EMBL/GenBank/DDBJ databases">
        <title>Draft genome sequence of Streptomyces sp. RB6PN25 isolated from peat swamp forest in Thailand.</title>
        <authorList>
            <person name="Duangmal K."/>
            <person name="Klaysubun C."/>
        </authorList>
    </citation>
    <scope>NUCLEOTIDE SEQUENCE</scope>
    <source>
        <strain evidence="2">RB6PN25</strain>
    </source>
</reference>
<sequence>MQTFRIDDSPLTSEYGIQIGRWERYPDADALPFGAMWCQVPANSSSTLDNHPEVELAVVVGGDATFTVDGRATEVAAGTAVLLRPGERHVITAHREPVRVLSLYWLPDAQGRSDD</sequence>
<protein>
    <submittedName>
        <fullName evidence="2">Cupin domain-containing protein</fullName>
    </submittedName>
</protein>
<dbReference type="Proteomes" id="UP001057702">
    <property type="component" value="Unassembled WGS sequence"/>
</dbReference>
<gene>
    <name evidence="2" type="ORF">NGB36_27670</name>
</gene>
<evidence type="ECO:0000259" key="1">
    <source>
        <dbReference type="Pfam" id="PF07883"/>
    </source>
</evidence>
<dbReference type="InterPro" id="IPR014710">
    <property type="entry name" value="RmlC-like_jellyroll"/>
</dbReference>
<dbReference type="Gene3D" id="2.60.120.10">
    <property type="entry name" value="Jelly Rolls"/>
    <property type="match status" value="1"/>
</dbReference>